<keyword evidence="6" id="KW-1185">Reference proteome</keyword>
<evidence type="ECO:0000259" key="4">
    <source>
        <dbReference type="PROSITE" id="PS50222"/>
    </source>
</evidence>
<accession>A0AA88GIA2</accession>
<keyword evidence="2" id="KW-0106">Calcium</keyword>
<dbReference type="Gene3D" id="1.10.238.10">
    <property type="entry name" value="EF-hand"/>
    <property type="match status" value="1"/>
</dbReference>
<feature type="domain" description="EF-hand" evidence="4">
    <location>
        <begin position="393"/>
        <end position="424"/>
    </location>
</feature>
<comment type="caution">
    <text evidence="5">The sequence shown here is derived from an EMBL/GenBank/DDBJ whole genome shotgun (WGS) entry which is preliminary data.</text>
</comment>
<feature type="compositionally biased region" description="Low complexity" evidence="3">
    <location>
        <begin position="194"/>
        <end position="213"/>
    </location>
</feature>
<evidence type="ECO:0000256" key="3">
    <source>
        <dbReference type="SAM" id="MobiDB-lite"/>
    </source>
</evidence>
<dbReference type="InterPro" id="IPR018247">
    <property type="entry name" value="EF_Hand_1_Ca_BS"/>
</dbReference>
<dbReference type="SMART" id="SM00054">
    <property type="entry name" value="EFh"/>
    <property type="match status" value="3"/>
</dbReference>
<proteinExistence type="predicted"/>
<feature type="domain" description="EF-hand" evidence="4">
    <location>
        <begin position="355"/>
        <end position="390"/>
    </location>
</feature>
<protein>
    <recommendedName>
        <fullName evidence="4">EF-hand domain-containing protein</fullName>
    </recommendedName>
</protein>
<dbReference type="GO" id="GO:0005509">
    <property type="term" value="F:calcium ion binding"/>
    <property type="evidence" value="ECO:0007669"/>
    <property type="project" value="InterPro"/>
</dbReference>
<evidence type="ECO:0000256" key="1">
    <source>
        <dbReference type="ARBA" id="ARBA00022737"/>
    </source>
</evidence>
<dbReference type="Proteomes" id="UP000816034">
    <property type="component" value="Unassembled WGS sequence"/>
</dbReference>
<dbReference type="FunFam" id="1.10.238.10:FF:000003">
    <property type="entry name" value="Calmodulin A"/>
    <property type="match status" value="1"/>
</dbReference>
<reference evidence="5 6" key="1">
    <citation type="journal article" date="2018" name="BMC Genomics">
        <title>The genome of Naegleria lovaniensis, the basis for a comparative approach to unravel pathogenicity factors of the human pathogenic amoeba N. fowleri.</title>
        <authorList>
            <person name="Liechti N."/>
            <person name="Schurch N."/>
            <person name="Bruggmann R."/>
            <person name="Wittwer M."/>
        </authorList>
    </citation>
    <scope>NUCLEOTIDE SEQUENCE [LARGE SCALE GENOMIC DNA]</scope>
    <source>
        <strain evidence="5 6">ATCC 30569</strain>
    </source>
</reference>
<dbReference type="AlphaFoldDB" id="A0AA88GIA2"/>
<evidence type="ECO:0000256" key="2">
    <source>
        <dbReference type="ARBA" id="ARBA00022837"/>
    </source>
</evidence>
<dbReference type="InterPro" id="IPR011992">
    <property type="entry name" value="EF-hand-dom_pair"/>
</dbReference>
<gene>
    <name evidence="5" type="ORF">C9374_008952</name>
</gene>
<dbReference type="Pfam" id="PF13499">
    <property type="entry name" value="EF-hand_7"/>
    <property type="match status" value="1"/>
</dbReference>
<dbReference type="PROSITE" id="PS00018">
    <property type="entry name" value="EF_HAND_1"/>
    <property type="match status" value="1"/>
</dbReference>
<dbReference type="InterPro" id="IPR002048">
    <property type="entry name" value="EF_hand_dom"/>
</dbReference>
<evidence type="ECO:0000313" key="6">
    <source>
        <dbReference type="Proteomes" id="UP000816034"/>
    </source>
</evidence>
<feature type="region of interest" description="Disordered" evidence="3">
    <location>
        <begin position="260"/>
        <end position="311"/>
    </location>
</feature>
<dbReference type="EMBL" id="PYSW02000036">
    <property type="protein sequence ID" value="KAG2377867.1"/>
    <property type="molecule type" value="Genomic_DNA"/>
</dbReference>
<keyword evidence="1" id="KW-0677">Repeat</keyword>
<dbReference type="PROSITE" id="PS50222">
    <property type="entry name" value="EF_HAND_2"/>
    <property type="match status" value="2"/>
</dbReference>
<organism evidence="5 6">
    <name type="scientific">Naegleria lovaniensis</name>
    <name type="common">Amoeba</name>
    <dbReference type="NCBI Taxonomy" id="51637"/>
    <lineage>
        <taxon>Eukaryota</taxon>
        <taxon>Discoba</taxon>
        <taxon>Heterolobosea</taxon>
        <taxon>Tetramitia</taxon>
        <taxon>Eutetramitia</taxon>
        <taxon>Vahlkampfiidae</taxon>
        <taxon>Naegleria</taxon>
    </lineage>
</organism>
<feature type="compositionally biased region" description="Polar residues" evidence="3">
    <location>
        <begin position="119"/>
        <end position="131"/>
    </location>
</feature>
<feature type="region of interest" description="Disordered" evidence="3">
    <location>
        <begin position="316"/>
        <end position="335"/>
    </location>
</feature>
<dbReference type="GeneID" id="68101406"/>
<name>A0AA88GIA2_NAELO</name>
<feature type="compositionally biased region" description="Low complexity" evidence="3">
    <location>
        <begin position="169"/>
        <end position="182"/>
    </location>
</feature>
<feature type="compositionally biased region" description="Low complexity" evidence="3">
    <location>
        <begin position="132"/>
        <end position="149"/>
    </location>
</feature>
<dbReference type="PANTHER" id="PTHR23050">
    <property type="entry name" value="CALCIUM BINDING PROTEIN"/>
    <property type="match status" value="1"/>
</dbReference>
<evidence type="ECO:0000313" key="5">
    <source>
        <dbReference type="EMBL" id="KAG2377867.1"/>
    </source>
</evidence>
<dbReference type="InterPro" id="IPR050145">
    <property type="entry name" value="Centrin_CML-like"/>
</dbReference>
<dbReference type="RefSeq" id="XP_044545129.1">
    <property type="nucleotide sequence ID" value="XM_044699085.1"/>
</dbReference>
<dbReference type="CDD" id="cd00051">
    <property type="entry name" value="EFh"/>
    <property type="match status" value="1"/>
</dbReference>
<dbReference type="SUPFAM" id="SSF47473">
    <property type="entry name" value="EF-hand"/>
    <property type="match status" value="1"/>
</dbReference>
<feature type="region of interest" description="Disordered" evidence="3">
    <location>
        <begin position="119"/>
        <end position="220"/>
    </location>
</feature>
<sequence length="424" mass="47130">MQEVDEIINHSGSNGHITFEEFIDLMMMDEAKSESDEEDQNTKVFGIDEHIPFIVTDQVHDSSLENGFVFPAYVEDDEISHETFHRTSCKSANEKNRMIDKSYSKRALSKKSILLENQDAPSAYSSPTSNITVPSSHSTISTTPTASPTNKSKNCLFPDISPPRNIVHNSSNSTPKSSSPRSNECHVLDQVFVSQPSSPTRPRSISTGGSSPTPRSPTRENELYKASLVTRLPAIPSNNDQQGKGSNLLDALKKRLSIFSNNNNSNNRLDVLSTPHSKLPPILDVSTRARRNSSPVVPLGANEKPNGKLMPLASTRNRKASSQNGIDPKKQYSSSLNTSSYFSQRYSSTDYGTLHTREQLREAFQLFDSNNDGLVSKEEMKIVFSKIGLVTIMSDEELDQLFKIVDSDNDSNINFDEFVELFLL</sequence>